<gene>
    <name evidence="1" type="ORF">DNTS_024211</name>
</gene>
<sequence>MVLSIASLRSRKWMSALLLCECNNCSEQTKCEFPIFRERVLSEDADNQRNI</sequence>
<protein>
    <submittedName>
        <fullName evidence="1">Uncharacterized protein</fullName>
    </submittedName>
</protein>
<accession>A0A553RL76</accession>
<keyword evidence="2" id="KW-1185">Reference proteome</keyword>
<comment type="caution">
    <text evidence="1">The sequence shown here is derived from an EMBL/GenBank/DDBJ whole genome shotgun (WGS) entry which is preliminary data.</text>
</comment>
<proteinExistence type="predicted"/>
<organism evidence="1 2">
    <name type="scientific">Danionella cerebrum</name>
    <dbReference type="NCBI Taxonomy" id="2873325"/>
    <lineage>
        <taxon>Eukaryota</taxon>
        <taxon>Metazoa</taxon>
        <taxon>Chordata</taxon>
        <taxon>Craniata</taxon>
        <taxon>Vertebrata</taxon>
        <taxon>Euteleostomi</taxon>
        <taxon>Actinopterygii</taxon>
        <taxon>Neopterygii</taxon>
        <taxon>Teleostei</taxon>
        <taxon>Ostariophysi</taxon>
        <taxon>Cypriniformes</taxon>
        <taxon>Danionidae</taxon>
        <taxon>Danioninae</taxon>
        <taxon>Danionella</taxon>
    </lineage>
</organism>
<name>A0A553RL76_9TELE</name>
<dbReference type="EMBL" id="SRMA01021291">
    <property type="protein sequence ID" value="TRZ02926.1"/>
    <property type="molecule type" value="Genomic_DNA"/>
</dbReference>
<reference evidence="1 2" key="1">
    <citation type="journal article" date="2019" name="Sci. Data">
        <title>Hybrid genome assembly and annotation of Danionella translucida.</title>
        <authorList>
            <person name="Kadobianskyi M."/>
            <person name="Schulze L."/>
            <person name="Schuelke M."/>
            <person name="Judkewitz B."/>
        </authorList>
    </citation>
    <scope>NUCLEOTIDE SEQUENCE [LARGE SCALE GENOMIC DNA]</scope>
    <source>
        <strain evidence="1 2">Bolton</strain>
    </source>
</reference>
<evidence type="ECO:0000313" key="2">
    <source>
        <dbReference type="Proteomes" id="UP000316079"/>
    </source>
</evidence>
<evidence type="ECO:0000313" key="1">
    <source>
        <dbReference type="EMBL" id="TRZ02926.1"/>
    </source>
</evidence>
<dbReference type="Proteomes" id="UP000316079">
    <property type="component" value="Unassembled WGS sequence"/>
</dbReference>
<dbReference type="AlphaFoldDB" id="A0A553RL76"/>